<gene>
    <name evidence="2" type="ORF">NKE59_01940</name>
</gene>
<dbReference type="InterPro" id="IPR021253">
    <property type="entry name" value="ZrgA-like"/>
</dbReference>
<dbReference type="EMBL" id="CP099959">
    <property type="protein sequence ID" value="XCC58073.1"/>
    <property type="molecule type" value="Genomic_DNA"/>
</dbReference>
<feature type="signal peptide" evidence="1">
    <location>
        <begin position="1"/>
        <end position="25"/>
    </location>
</feature>
<accession>A0AAU8A301</accession>
<proteinExistence type="predicted"/>
<dbReference type="RefSeq" id="WP_353439225.1">
    <property type="nucleotide sequence ID" value="NZ_CP099959.1"/>
</dbReference>
<dbReference type="Pfam" id="PF10986">
    <property type="entry name" value="ZrgA"/>
    <property type="match status" value="1"/>
</dbReference>
<dbReference type="AlphaFoldDB" id="A0AAU8A301"/>
<protein>
    <submittedName>
        <fullName evidence="2">DUF2796 domain-containing protein</fullName>
    </submittedName>
</protein>
<evidence type="ECO:0000256" key="1">
    <source>
        <dbReference type="SAM" id="SignalP"/>
    </source>
</evidence>
<name>A0AAU8A301_9BURK</name>
<feature type="chain" id="PRO_5043829291" evidence="1">
    <location>
        <begin position="26"/>
        <end position="174"/>
    </location>
</feature>
<reference evidence="2" key="1">
    <citation type="submission" date="2022-06" db="EMBL/GenBank/DDBJ databases">
        <title>New Polynucleobacter species.</title>
        <authorList>
            <person name="Hahn M.W."/>
        </authorList>
    </citation>
    <scope>NUCLEOTIDE SEQUENCE</scope>
    <source>
        <strain evidence="2">UK-FUSCHL-C3</strain>
    </source>
</reference>
<organism evidence="2">
    <name type="scientific">Polynucleobacter sp. UK-FUSCHL-C3</name>
    <dbReference type="NCBI Taxonomy" id="2955208"/>
    <lineage>
        <taxon>Bacteria</taxon>
        <taxon>Pseudomonadati</taxon>
        <taxon>Pseudomonadota</taxon>
        <taxon>Betaproteobacteria</taxon>
        <taxon>Burkholderiales</taxon>
        <taxon>Burkholderiaceae</taxon>
        <taxon>Polynucleobacter</taxon>
    </lineage>
</organism>
<evidence type="ECO:0000313" key="2">
    <source>
        <dbReference type="EMBL" id="XCC58073.1"/>
    </source>
</evidence>
<sequence length="174" mass="19233">MIVRKQLYFFCLATLVGLASPVALAQQKHSHAHEHGKGNLEITLDKNRIVSRFTSPLEALVGFERPPKNQAETDAIATLNQRLLNPVTVFSMNAEAECKPAILENKIVRDAANKHADLHYQLEFTCAKPAALKQMTIHLFKDTKHLKEVRVEFVGPSGQKSSTASAKSSTVAFN</sequence>
<keyword evidence="1" id="KW-0732">Signal</keyword>